<gene>
    <name evidence="16" type="ORF">M23134_06747</name>
</gene>
<keyword evidence="17" id="KW-1185">Reference proteome</keyword>
<accession>A1ZXS7</accession>
<keyword evidence="6" id="KW-0732">Signal</keyword>
<evidence type="ECO:0000256" key="6">
    <source>
        <dbReference type="ARBA" id="ARBA00022729"/>
    </source>
</evidence>
<dbReference type="InterPro" id="IPR008969">
    <property type="entry name" value="CarboxyPept-like_regulatory"/>
</dbReference>
<keyword evidence="8" id="KW-0406">Ion transport</keyword>
<keyword evidence="9 13" id="KW-0798">TonB box</keyword>
<evidence type="ECO:0000259" key="15">
    <source>
        <dbReference type="Pfam" id="PF07715"/>
    </source>
</evidence>
<dbReference type="SUPFAM" id="SSF56935">
    <property type="entry name" value="Porins"/>
    <property type="match status" value="1"/>
</dbReference>
<dbReference type="Gene3D" id="2.60.40.1120">
    <property type="entry name" value="Carboxypeptidase-like, regulatory domain"/>
    <property type="match status" value="1"/>
</dbReference>
<comment type="subcellular location">
    <subcellularLocation>
        <location evidence="1 12">Cell outer membrane</location>
        <topology evidence="1 12">Multi-pass membrane protein</topology>
    </subcellularLocation>
</comment>
<dbReference type="eggNOG" id="COG4773">
    <property type="taxonomic scope" value="Bacteria"/>
</dbReference>
<dbReference type="Gene3D" id="2.40.170.20">
    <property type="entry name" value="TonB-dependent receptor, beta-barrel domain"/>
    <property type="match status" value="1"/>
</dbReference>
<dbReference type="CDD" id="cd01347">
    <property type="entry name" value="ligand_gated_channel"/>
    <property type="match status" value="1"/>
</dbReference>
<dbReference type="InterPro" id="IPR036942">
    <property type="entry name" value="Beta-barrel_TonB_sf"/>
</dbReference>
<dbReference type="GO" id="GO:0015344">
    <property type="term" value="F:siderophore uptake transmembrane transporter activity"/>
    <property type="evidence" value="ECO:0007669"/>
    <property type="project" value="TreeGrafter"/>
</dbReference>
<dbReference type="EMBL" id="AAWS01000060">
    <property type="protein sequence ID" value="EAY24855.1"/>
    <property type="molecule type" value="Genomic_DNA"/>
</dbReference>
<keyword evidence="3 12" id="KW-1134">Transmembrane beta strand</keyword>
<dbReference type="Pfam" id="PF07715">
    <property type="entry name" value="Plug"/>
    <property type="match status" value="1"/>
</dbReference>
<reference evidence="16 17" key="1">
    <citation type="submission" date="2007-01" db="EMBL/GenBank/DDBJ databases">
        <authorList>
            <person name="Haygood M."/>
            <person name="Podell S."/>
            <person name="Anderson C."/>
            <person name="Hopkinson B."/>
            <person name="Roe K."/>
            <person name="Barbeau K."/>
            <person name="Gaasterland T."/>
            <person name="Ferriera S."/>
            <person name="Johnson J."/>
            <person name="Kravitz S."/>
            <person name="Beeson K."/>
            <person name="Sutton G."/>
            <person name="Rogers Y.-H."/>
            <person name="Friedman R."/>
            <person name="Frazier M."/>
            <person name="Venter J.C."/>
        </authorList>
    </citation>
    <scope>NUCLEOTIDE SEQUENCE [LARGE SCALE GENOMIC DNA]</scope>
    <source>
        <strain evidence="16 17">ATCC 23134</strain>
    </source>
</reference>
<proteinExistence type="inferred from homology"/>
<dbReference type="InterPro" id="IPR037066">
    <property type="entry name" value="Plug_dom_sf"/>
</dbReference>
<evidence type="ECO:0000256" key="9">
    <source>
        <dbReference type="ARBA" id="ARBA00023077"/>
    </source>
</evidence>
<dbReference type="RefSeq" id="WP_002704076.1">
    <property type="nucleotide sequence ID" value="NZ_AAWS01000060.1"/>
</dbReference>
<keyword evidence="11 12" id="KW-0998">Cell outer membrane</keyword>
<evidence type="ECO:0000256" key="12">
    <source>
        <dbReference type="PROSITE-ProRule" id="PRU01360"/>
    </source>
</evidence>
<keyword evidence="5 12" id="KW-0812">Transmembrane</keyword>
<evidence type="ECO:0000256" key="13">
    <source>
        <dbReference type="RuleBase" id="RU003357"/>
    </source>
</evidence>
<comment type="similarity">
    <text evidence="12 13">Belongs to the TonB-dependent receptor family.</text>
</comment>
<dbReference type="SUPFAM" id="SSF49464">
    <property type="entry name" value="Carboxypeptidase regulatory domain-like"/>
    <property type="match status" value="1"/>
</dbReference>
<evidence type="ECO:0000313" key="16">
    <source>
        <dbReference type="EMBL" id="EAY24855.1"/>
    </source>
</evidence>
<keyword evidence="10 12" id="KW-0472">Membrane</keyword>
<feature type="domain" description="TonB-dependent receptor plug" evidence="15">
    <location>
        <begin position="124"/>
        <end position="216"/>
    </location>
</feature>
<dbReference type="PANTHER" id="PTHR32552:SF68">
    <property type="entry name" value="FERRICHROME OUTER MEMBRANE TRANSPORTER_PHAGE RECEPTOR"/>
    <property type="match status" value="1"/>
</dbReference>
<evidence type="ECO:0000256" key="3">
    <source>
        <dbReference type="ARBA" id="ARBA00022452"/>
    </source>
</evidence>
<dbReference type="Pfam" id="PF13715">
    <property type="entry name" value="CarbopepD_reg_2"/>
    <property type="match status" value="1"/>
</dbReference>
<organism evidence="16 17">
    <name type="scientific">Microscilla marina ATCC 23134</name>
    <dbReference type="NCBI Taxonomy" id="313606"/>
    <lineage>
        <taxon>Bacteria</taxon>
        <taxon>Pseudomonadati</taxon>
        <taxon>Bacteroidota</taxon>
        <taxon>Cytophagia</taxon>
        <taxon>Cytophagales</taxon>
        <taxon>Microscillaceae</taxon>
        <taxon>Microscilla</taxon>
    </lineage>
</organism>
<sequence length="826" mass="91420">MVLLFAQAYSQVLTGKVNDNNSKPLPGVTIVIKGTTNGTLTNANGQFSLPSKAGAQTLVFSFVGYKTKEVTVNVSGTQAIAVPTVTLYEGNEILQEVVIQGERRNQFSRKKSAYVSKLPLRNIENAQVYSTVTNELLVSQTVTNFEDALKNAVGVDKLWASTGRDGDGAGYYALRGFSVQPQLVNGLPGITNGIINPSNIERIEVIKGPSATLFGSTITSYGGLINVVTKKPYKDFGGEVSYTTGSFGLNRLVLDVNTPLDKQEKIYFRINTAYHTENSFQDAGFRKSLFVAPSISYKVNNRLSFSLYSEISQAEQTNPTFLFLNRSVPTEWNNLAELNYDYEQSMTSNDLTLKTPTANYRMEADYKISDQWRSQTVLSGSRTQSTGHYSYLWNDAMSAVVDNVQPGASAFINPNSRTFSLNVRRENGITSTYDLQQNFIGDFKLGSIRNRMVVGVDYFSRTVISNNTAFAFVHNVDPRGNVVNYDNPNTNPIFTPTLPNNIETTPTYLTKASVERLLSNSAPVNTRVRQNVFSAYISDVVNITPALSLMAGVRFDMFDYEGDLNTTADDEQAYTQTTFSPKFGIVYQPILNQLSLFANYQNGFTNVNPELVPSDPNNPTSDLVLRNFDLEQANQIEVGAKTNLFDDRVELTVSYYDITVDNKVIGFGPAKVQNGTVRSKGFEVEVNVNPFDGFNLRGGFSNNDAQITNSPSQPELANTRFGGAGPEMLYNLWANFEFPKGALKGFGIGFGFNGASEQNVMAGEPAAGEFMLPAYTIFNQSVYYQGDKFRIGLKLNNMGNHFYYKGWTTINPQQPRTLLANFTYKF</sequence>
<dbReference type="Pfam" id="PF00593">
    <property type="entry name" value="TonB_dep_Rec_b-barrel"/>
    <property type="match status" value="1"/>
</dbReference>
<evidence type="ECO:0000256" key="2">
    <source>
        <dbReference type="ARBA" id="ARBA00022448"/>
    </source>
</evidence>
<comment type="caution">
    <text evidence="16">The sequence shown here is derived from an EMBL/GenBank/DDBJ whole genome shotgun (WGS) entry which is preliminary data.</text>
</comment>
<evidence type="ECO:0000256" key="11">
    <source>
        <dbReference type="ARBA" id="ARBA00023237"/>
    </source>
</evidence>
<dbReference type="InterPro" id="IPR000531">
    <property type="entry name" value="Beta-barrel_TonB"/>
</dbReference>
<name>A1ZXS7_MICM2</name>
<protein>
    <submittedName>
        <fullName evidence="16">TonB-dependent siderophore receptor, putative</fullName>
    </submittedName>
</protein>
<evidence type="ECO:0000256" key="1">
    <source>
        <dbReference type="ARBA" id="ARBA00004571"/>
    </source>
</evidence>
<dbReference type="InterPro" id="IPR012910">
    <property type="entry name" value="Plug_dom"/>
</dbReference>
<dbReference type="Proteomes" id="UP000004095">
    <property type="component" value="Unassembled WGS sequence"/>
</dbReference>
<dbReference type="PANTHER" id="PTHR32552">
    <property type="entry name" value="FERRICHROME IRON RECEPTOR-RELATED"/>
    <property type="match status" value="1"/>
</dbReference>
<dbReference type="PROSITE" id="PS52016">
    <property type="entry name" value="TONB_DEPENDENT_REC_3"/>
    <property type="match status" value="1"/>
</dbReference>
<keyword evidence="16" id="KW-0675">Receptor</keyword>
<evidence type="ECO:0000256" key="8">
    <source>
        <dbReference type="ARBA" id="ARBA00023065"/>
    </source>
</evidence>
<evidence type="ECO:0000259" key="14">
    <source>
        <dbReference type="Pfam" id="PF00593"/>
    </source>
</evidence>
<evidence type="ECO:0000256" key="7">
    <source>
        <dbReference type="ARBA" id="ARBA00023004"/>
    </source>
</evidence>
<keyword evidence="4" id="KW-0410">Iron transport</keyword>
<feature type="domain" description="TonB-dependent receptor-like beta-barrel" evidence="14">
    <location>
        <begin position="325"/>
        <end position="797"/>
    </location>
</feature>
<dbReference type="Gene3D" id="2.170.130.10">
    <property type="entry name" value="TonB-dependent receptor, plug domain"/>
    <property type="match status" value="1"/>
</dbReference>
<keyword evidence="7" id="KW-0408">Iron</keyword>
<dbReference type="InterPro" id="IPR039426">
    <property type="entry name" value="TonB-dep_rcpt-like"/>
</dbReference>
<evidence type="ECO:0000313" key="17">
    <source>
        <dbReference type="Proteomes" id="UP000004095"/>
    </source>
</evidence>
<dbReference type="GO" id="GO:0009279">
    <property type="term" value="C:cell outer membrane"/>
    <property type="evidence" value="ECO:0007669"/>
    <property type="project" value="UniProtKB-SubCell"/>
</dbReference>
<evidence type="ECO:0000256" key="4">
    <source>
        <dbReference type="ARBA" id="ARBA00022496"/>
    </source>
</evidence>
<evidence type="ECO:0000256" key="10">
    <source>
        <dbReference type="ARBA" id="ARBA00023136"/>
    </source>
</evidence>
<keyword evidence="2 12" id="KW-0813">Transport</keyword>
<evidence type="ECO:0000256" key="5">
    <source>
        <dbReference type="ARBA" id="ARBA00022692"/>
    </source>
</evidence>
<dbReference type="AlphaFoldDB" id="A1ZXS7"/>